<dbReference type="RefSeq" id="WP_369151169.1">
    <property type="nucleotide sequence ID" value="NZ_OZ156463.1"/>
</dbReference>
<evidence type="ECO:0000313" key="2">
    <source>
        <dbReference type="Proteomes" id="UP000568751"/>
    </source>
</evidence>
<reference evidence="1 2" key="1">
    <citation type="submission" date="2020-05" db="EMBL/GenBank/DDBJ databases">
        <title>Horizontal transmission and recombination maintain forever young bacterial symbiont genomes.</title>
        <authorList>
            <person name="Russell S.L."/>
            <person name="Pepper-Tunick E."/>
            <person name="Svedberg J."/>
            <person name="Byrne A."/>
            <person name="Ruelas Castillo J."/>
            <person name="Vollmers C."/>
            <person name="Beinart R.A."/>
            <person name="Corbett-Detig R."/>
        </authorList>
    </citation>
    <scope>NUCLEOTIDE SEQUENCE [LARGE SCALE GENOMIC DNA]</scope>
    <source>
        <strain evidence="1">455</strain>
    </source>
</reference>
<protein>
    <submittedName>
        <fullName evidence="1">Uncharacterized protein</fullName>
    </submittedName>
</protein>
<comment type="caution">
    <text evidence="1">The sequence shown here is derived from an EMBL/GenBank/DDBJ whole genome shotgun (WGS) entry which is preliminary data.</text>
</comment>
<sequence>MKVTRKIFFIIIVVSLLGLNVATLVSATAYNALYGLLSHLPIPSLLNNSIATKHQTLKHKNTKLIKENKEIKKDNKLLKNITRGFIANNQQKAKIIKTAIKRMRIRTAKIATSNFVSIPFESIPILGIDTIVAAAGTEIYLSCKNMKDLDKINNITNPSNADNQSDKVCGLQVPTVDEIKNKIGL</sequence>
<name>A0A853F2A2_9GAMM</name>
<dbReference type="EMBL" id="JACCHT010000002">
    <property type="protein sequence ID" value="NYT28093.1"/>
    <property type="molecule type" value="Genomic_DNA"/>
</dbReference>
<evidence type="ECO:0000313" key="1">
    <source>
        <dbReference type="EMBL" id="NYT28093.1"/>
    </source>
</evidence>
<organism evidence="1 2">
    <name type="scientific">Candidatus Thiodubiliella endoseptemdiera</name>
    <dbReference type="NCBI Taxonomy" id="2738886"/>
    <lineage>
        <taxon>Bacteria</taxon>
        <taxon>Pseudomonadati</taxon>
        <taxon>Pseudomonadota</taxon>
        <taxon>Gammaproteobacteria</taxon>
        <taxon>Candidatus Pseudothioglobaceae</taxon>
        <taxon>Candidatus Thiodubiliella</taxon>
    </lineage>
</organism>
<dbReference type="AlphaFoldDB" id="A0A853F2A2"/>
<accession>A0A853F2A2</accession>
<proteinExistence type="predicted"/>
<dbReference type="Proteomes" id="UP000568751">
    <property type="component" value="Unassembled WGS sequence"/>
</dbReference>
<gene>
    <name evidence="1" type="ORF">H0A76_09540</name>
</gene>